<evidence type="ECO:0000313" key="9">
    <source>
        <dbReference type="EMBL" id="KXG78355.1"/>
    </source>
</evidence>
<comment type="similarity">
    <text evidence="1 6 7">Belongs to the peptidase S8 family.</text>
</comment>
<keyword evidence="2 6" id="KW-0645">Protease</keyword>
<dbReference type="OrthoDB" id="9798386at2"/>
<organism evidence="9 10">
    <name type="scientific">Fervidicola ferrireducens</name>
    <dbReference type="NCBI Taxonomy" id="520764"/>
    <lineage>
        <taxon>Bacteria</taxon>
        <taxon>Bacillati</taxon>
        <taxon>Bacillota</taxon>
        <taxon>Clostridia</taxon>
        <taxon>Thermosediminibacterales</taxon>
        <taxon>Thermosediminibacteraceae</taxon>
        <taxon>Fervidicola</taxon>
    </lineage>
</organism>
<proteinExistence type="inferred from homology"/>
<dbReference type="Gene3D" id="3.30.70.80">
    <property type="entry name" value="Peptidase S8 propeptide/proteinase inhibitor I9"/>
    <property type="match status" value="1"/>
</dbReference>
<keyword evidence="4 6" id="KW-0378">Hydrolase</keyword>
<dbReference type="InterPro" id="IPR037045">
    <property type="entry name" value="S8pro/Inhibitor_I9_sf"/>
</dbReference>
<dbReference type="Gene3D" id="3.40.50.200">
    <property type="entry name" value="Peptidase S8/S53 domain"/>
    <property type="match status" value="1"/>
</dbReference>
<name>A0A140LCT0_9FIRM</name>
<evidence type="ECO:0000259" key="8">
    <source>
        <dbReference type="Pfam" id="PF00082"/>
    </source>
</evidence>
<evidence type="ECO:0000256" key="2">
    <source>
        <dbReference type="ARBA" id="ARBA00022670"/>
    </source>
</evidence>
<feature type="active site" description="Charge relay system" evidence="6">
    <location>
        <position position="323"/>
    </location>
</feature>
<dbReference type="PROSITE" id="PS00136">
    <property type="entry name" value="SUBTILASE_ASP"/>
    <property type="match status" value="1"/>
</dbReference>
<dbReference type="PANTHER" id="PTHR43806">
    <property type="entry name" value="PEPTIDASE S8"/>
    <property type="match status" value="1"/>
</dbReference>
<evidence type="ECO:0000256" key="5">
    <source>
        <dbReference type="ARBA" id="ARBA00022825"/>
    </source>
</evidence>
<evidence type="ECO:0000256" key="4">
    <source>
        <dbReference type="ARBA" id="ARBA00022801"/>
    </source>
</evidence>
<evidence type="ECO:0000256" key="1">
    <source>
        <dbReference type="ARBA" id="ARBA00011073"/>
    </source>
</evidence>
<evidence type="ECO:0000256" key="3">
    <source>
        <dbReference type="ARBA" id="ARBA00022723"/>
    </source>
</evidence>
<dbReference type="PROSITE" id="PS00138">
    <property type="entry name" value="SUBTILASE_SER"/>
    <property type="match status" value="1"/>
</dbReference>
<dbReference type="GO" id="GO:0006508">
    <property type="term" value="P:proteolysis"/>
    <property type="evidence" value="ECO:0007669"/>
    <property type="project" value="UniProtKB-KW"/>
</dbReference>
<dbReference type="FunCoup" id="A0A140LCT0">
    <property type="interactions" value="88"/>
</dbReference>
<dbReference type="InterPro" id="IPR034202">
    <property type="entry name" value="Subtilisin_Carlsberg-like"/>
</dbReference>
<keyword evidence="3" id="KW-0479">Metal-binding</keyword>
<dbReference type="EC" id="3.4.21.62" evidence="9"/>
<sequence length="390" mass="42241">MIPALFLYYSFLAVALGALSKKGKKKRYKIVGFKEGMGILQSRNILETYGIKIKKELPLVDACLCEVEPHNVRIQQLSQDPFIEYIEDDYEAAIQVMPYAVSVKLKGQEIPWGVKKISAQQVWKTTKGEGVRVGIVDTGVDLSHPDLKDNIKEAYGVLDCKNVIDDNGHGTHVAGTIAALDNDIGVVGVAPKVEIYSVKAFDKNGKSTVSGIVEALNWCLEKEVQVVNMSFGIKNNSITLRRAVKALHKSGVVLVAAAGNAGEENSVLYPAKYPEVIAVAACNRDDRPASFSSIGPEVDITAPGVDILSTYKDGQYKLMSGTSMAAPHVSGAAALLLSIHKITCEQVKEILKDTAKDLGFPEEKQGAGLVDVEKAIMSINKVRREKDEGI</sequence>
<evidence type="ECO:0000313" key="10">
    <source>
        <dbReference type="Proteomes" id="UP000070427"/>
    </source>
</evidence>
<dbReference type="SUPFAM" id="SSF54897">
    <property type="entry name" value="Protease propeptides/inhibitors"/>
    <property type="match status" value="1"/>
</dbReference>
<dbReference type="InterPro" id="IPR050131">
    <property type="entry name" value="Peptidase_S8_subtilisin-like"/>
</dbReference>
<dbReference type="STRING" id="520764.AN618_04210"/>
<dbReference type="CDD" id="cd07477">
    <property type="entry name" value="Peptidases_S8_Subtilisin_subset"/>
    <property type="match status" value="1"/>
</dbReference>
<feature type="active site" description="Charge relay system" evidence="6">
    <location>
        <position position="169"/>
    </location>
</feature>
<dbReference type="PRINTS" id="PR00723">
    <property type="entry name" value="SUBTILISIN"/>
</dbReference>
<accession>A0A140LCT0</accession>
<dbReference type="InParanoid" id="A0A140LCT0"/>
<dbReference type="InterPro" id="IPR036852">
    <property type="entry name" value="Peptidase_S8/S53_dom_sf"/>
</dbReference>
<dbReference type="PROSITE" id="PS51892">
    <property type="entry name" value="SUBTILASE"/>
    <property type="match status" value="1"/>
</dbReference>
<dbReference type="InterPro" id="IPR022398">
    <property type="entry name" value="Peptidase_S8_His-AS"/>
</dbReference>
<dbReference type="RefSeq" id="WP_066351480.1">
    <property type="nucleotide sequence ID" value="NZ_LOED01000003.1"/>
</dbReference>
<dbReference type="InterPro" id="IPR023827">
    <property type="entry name" value="Peptidase_S8_Asp-AS"/>
</dbReference>
<dbReference type="PANTHER" id="PTHR43806:SF11">
    <property type="entry name" value="CEREVISIN-RELATED"/>
    <property type="match status" value="1"/>
</dbReference>
<dbReference type="PROSITE" id="PS00137">
    <property type="entry name" value="SUBTILASE_HIS"/>
    <property type="match status" value="1"/>
</dbReference>
<reference evidence="9 10" key="1">
    <citation type="submission" date="2015-12" db="EMBL/GenBank/DDBJ databases">
        <title>Draft genome sequnece of Fervidicola ferrireducens strain Y170.</title>
        <authorList>
            <person name="Patel B.K."/>
        </authorList>
    </citation>
    <scope>NUCLEOTIDE SEQUENCE [LARGE SCALE GENOMIC DNA]</scope>
    <source>
        <strain evidence="9 10">Y170</strain>
    </source>
</reference>
<dbReference type="Proteomes" id="UP000070427">
    <property type="component" value="Unassembled WGS sequence"/>
</dbReference>
<evidence type="ECO:0000256" key="7">
    <source>
        <dbReference type="RuleBase" id="RU003355"/>
    </source>
</evidence>
<dbReference type="InterPro" id="IPR000209">
    <property type="entry name" value="Peptidase_S8/S53_dom"/>
</dbReference>
<dbReference type="SUPFAM" id="SSF52743">
    <property type="entry name" value="Subtilisin-like"/>
    <property type="match status" value="1"/>
</dbReference>
<dbReference type="AlphaFoldDB" id="A0A140LCT0"/>
<comment type="caution">
    <text evidence="9">The sequence shown here is derived from an EMBL/GenBank/DDBJ whole genome shotgun (WGS) entry which is preliminary data.</text>
</comment>
<dbReference type="InterPro" id="IPR023828">
    <property type="entry name" value="Peptidase_S8_Ser-AS"/>
</dbReference>
<keyword evidence="5 6" id="KW-0720">Serine protease</keyword>
<dbReference type="GO" id="GO:0046872">
    <property type="term" value="F:metal ion binding"/>
    <property type="evidence" value="ECO:0007669"/>
    <property type="project" value="UniProtKB-KW"/>
</dbReference>
<evidence type="ECO:0000256" key="6">
    <source>
        <dbReference type="PROSITE-ProRule" id="PRU01240"/>
    </source>
</evidence>
<feature type="domain" description="Peptidase S8/S53" evidence="8">
    <location>
        <begin position="128"/>
        <end position="367"/>
    </location>
</feature>
<dbReference type="GO" id="GO:0004252">
    <property type="term" value="F:serine-type endopeptidase activity"/>
    <property type="evidence" value="ECO:0007669"/>
    <property type="project" value="UniProtKB-UniRule"/>
</dbReference>
<dbReference type="EMBL" id="LOED01000003">
    <property type="protein sequence ID" value="KXG78355.1"/>
    <property type="molecule type" value="Genomic_DNA"/>
</dbReference>
<gene>
    <name evidence="9" type="primary">aprN</name>
    <name evidence="9" type="ORF">AN618_04210</name>
</gene>
<feature type="active site" description="Charge relay system" evidence="6">
    <location>
        <position position="137"/>
    </location>
</feature>
<keyword evidence="10" id="KW-1185">Reference proteome</keyword>
<dbReference type="PATRIC" id="fig|520764.3.peg.446"/>
<protein>
    <submittedName>
        <fullName evidence="9">Subtilisin NAT</fullName>
        <ecNumber evidence="9">3.4.21.62</ecNumber>
    </submittedName>
</protein>
<dbReference type="InterPro" id="IPR015500">
    <property type="entry name" value="Peptidase_S8_subtilisin-rel"/>
</dbReference>
<dbReference type="Pfam" id="PF00082">
    <property type="entry name" value="Peptidase_S8"/>
    <property type="match status" value="1"/>
</dbReference>